<evidence type="ECO:0000313" key="3">
    <source>
        <dbReference type="WBParaSite" id="OFLC_0001232401-mRNA-1"/>
    </source>
</evidence>
<protein>
    <submittedName>
        <fullName evidence="3">Ovule protein</fullName>
    </submittedName>
</protein>
<dbReference type="Proteomes" id="UP000267606">
    <property type="component" value="Unassembled WGS sequence"/>
</dbReference>
<organism evidence="3">
    <name type="scientific">Onchocerca flexuosa</name>
    <dbReference type="NCBI Taxonomy" id="387005"/>
    <lineage>
        <taxon>Eukaryota</taxon>
        <taxon>Metazoa</taxon>
        <taxon>Ecdysozoa</taxon>
        <taxon>Nematoda</taxon>
        <taxon>Chromadorea</taxon>
        <taxon>Rhabditida</taxon>
        <taxon>Spirurina</taxon>
        <taxon>Spiruromorpha</taxon>
        <taxon>Filarioidea</taxon>
        <taxon>Onchocercidae</taxon>
        <taxon>Onchocerca</taxon>
    </lineage>
</organism>
<reference evidence="1 2" key="2">
    <citation type="submission" date="2018-11" db="EMBL/GenBank/DDBJ databases">
        <authorList>
            <consortium name="Pathogen Informatics"/>
        </authorList>
    </citation>
    <scope>NUCLEOTIDE SEQUENCE [LARGE SCALE GENOMIC DNA]</scope>
</reference>
<keyword evidence="2" id="KW-1185">Reference proteome</keyword>
<dbReference type="STRING" id="387005.A0A183HXW1"/>
<dbReference type="EMBL" id="UZAJ01019017">
    <property type="protein sequence ID" value="VDO83928.1"/>
    <property type="molecule type" value="Genomic_DNA"/>
</dbReference>
<sequence>MEVEKRCDFKYIVRKLKKAQLCHALPETSDLTLSKLEHVKVLTKEETEMQEQKSDYEMEVMSKTATEDTTWTEQSIIGMAMKPLKPLFKVDLIFIYF</sequence>
<dbReference type="WBParaSite" id="OFLC_0001232401-mRNA-1">
    <property type="protein sequence ID" value="OFLC_0001232401-mRNA-1"/>
    <property type="gene ID" value="OFLC_0001232401"/>
</dbReference>
<accession>A0A183HXW1</accession>
<dbReference type="AlphaFoldDB" id="A0A183HXW1"/>
<evidence type="ECO:0000313" key="2">
    <source>
        <dbReference type="Proteomes" id="UP000267606"/>
    </source>
</evidence>
<reference evidence="3" key="1">
    <citation type="submission" date="2016-06" db="UniProtKB">
        <authorList>
            <consortium name="WormBaseParasite"/>
        </authorList>
    </citation>
    <scope>IDENTIFICATION</scope>
</reference>
<evidence type="ECO:0000313" key="1">
    <source>
        <dbReference type="EMBL" id="VDO83928.1"/>
    </source>
</evidence>
<name>A0A183HXW1_9BILA</name>
<gene>
    <name evidence="1" type="ORF">OFLC_LOCUS12325</name>
</gene>
<proteinExistence type="predicted"/>